<evidence type="ECO:0000313" key="2">
    <source>
        <dbReference type="Proteomes" id="UP000029120"/>
    </source>
</evidence>
<sequence>MDAQNQNVSNIDAALAAASAAANVSTVNTNDDVIRSRLNEMLVDMQFGSSPFVTVAIPTSGVTMYAPPS</sequence>
<accession>A0A087FYL7</accession>
<feature type="non-terminal residue" evidence="1">
    <location>
        <position position="69"/>
    </location>
</feature>
<protein>
    <submittedName>
        <fullName evidence="1">Uncharacterized protein</fullName>
    </submittedName>
</protein>
<reference evidence="2" key="1">
    <citation type="journal article" date="2015" name="Nat. Plants">
        <title>Genome expansion of Arabis alpina linked with retrotransposition and reduced symmetric DNA methylation.</title>
        <authorList>
            <person name="Willing E.M."/>
            <person name="Rawat V."/>
            <person name="Mandakova T."/>
            <person name="Maumus F."/>
            <person name="James G.V."/>
            <person name="Nordstroem K.J."/>
            <person name="Becker C."/>
            <person name="Warthmann N."/>
            <person name="Chica C."/>
            <person name="Szarzynska B."/>
            <person name="Zytnicki M."/>
            <person name="Albani M.C."/>
            <person name="Kiefer C."/>
            <person name="Bergonzi S."/>
            <person name="Castaings L."/>
            <person name="Mateos J.L."/>
            <person name="Berns M.C."/>
            <person name="Bujdoso N."/>
            <person name="Piofczyk T."/>
            <person name="de Lorenzo L."/>
            <person name="Barrero-Sicilia C."/>
            <person name="Mateos I."/>
            <person name="Piednoel M."/>
            <person name="Hagmann J."/>
            <person name="Chen-Min-Tao R."/>
            <person name="Iglesias-Fernandez R."/>
            <person name="Schuster S.C."/>
            <person name="Alonso-Blanco C."/>
            <person name="Roudier F."/>
            <person name="Carbonero P."/>
            <person name="Paz-Ares J."/>
            <person name="Davis S.J."/>
            <person name="Pecinka A."/>
            <person name="Quesneville H."/>
            <person name="Colot V."/>
            <person name="Lysak M.A."/>
            <person name="Weigel D."/>
            <person name="Coupland G."/>
            <person name="Schneeberger K."/>
        </authorList>
    </citation>
    <scope>NUCLEOTIDE SEQUENCE [LARGE SCALE GENOMIC DNA]</scope>
    <source>
        <strain evidence="2">cv. Pajares</strain>
    </source>
</reference>
<proteinExistence type="predicted"/>
<dbReference type="EMBL" id="KL986153">
    <property type="protein sequence ID" value="KFK22719.1"/>
    <property type="molecule type" value="Genomic_DNA"/>
</dbReference>
<evidence type="ECO:0000313" key="1">
    <source>
        <dbReference type="EMBL" id="KFK22719.1"/>
    </source>
</evidence>
<keyword evidence="2" id="KW-1185">Reference proteome</keyword>
<dbReference type="AlphaFoldDB" id="A0A087FYL7"/>
<dbReference type="Gramene" id="KFK22719">
    <property type="protein sequence ID" value="KFK22719"/>
    <property type="gene ID" value="AALP_AAs42719U000100"/>
</dbReference>
<dbReference type="Proteomes" id="UP000029120">
    <property type="component" value="Unassembled WGS sequence"/>
</dbReference>
<name>A0A087FYL7_ARAAL</name>
<organism evidence="1 2">
    <name type="scientific">Arabis alpina</name>
    <name type="common">Alpine rock-cress</name>
    <dbReference type="NCBI Taxonomy" id="50452"/>
    <lineage>
        <taxon>Eukaryota</taxon>
        <taxon>Viridiplantae</taxon>
        <taxon>Streptophyta</taxon>
        <taxon>Embryophyta</taxon>
        <taxon>Tracheophyta</taxon>
        <taxon>Spermatophyta</taxon>
        <taxon>Magnoliopsida</taxon>
        <taxon>eudicotyledons</taxon>
        <taxon>Gunneridae</taxon>
        <taxon>Pentapetalae</taxon>
        <taxon>rosids</taxon>
        <taxon>malvids</taxon>
        <taxon>Brassicales</taxon>
        <taxon>Brassicaceae</taxon>
        <taxon>Arabideae</taxon>
        <taxon>Arabis</taxon>
    </lineage>
</organism>
<gene>
    <name evidence="1" type="ORF">AALP_AAs42719U000100</name>
</gene>